<dbReference type="InterPro" id="IPR034122">
    <property type="entry name" value="Retropepsin-like_bacterial"/>
</dbReference>
<dbReference type="Pfam" id="PF13650">
    <property type="entry name" value="Asp_protease_2"/>
    <property type="match status" value="1"/>
</dbReference>
<dbReference type="SMART" id="SM00028">
    <property type="entry name" value="TPR"/>
    <property type="match status" value="2"/>
</dbReference>
<dbReference type="InterPro" id="IPR001995">
    <property type="entry name" value="Peptidase_A2_cat"/>
</dbReference>
<organism evidence="3">
    <name type="scientific">mine drainage metagenome</name>
    <dbReference type="NCBI Taxonomy" id="410659"/>
    <lineage>
        <taxon>unclassified sequences</taxon>
        <taxon>metagenomes</taxon>
        <taxon>ecological metagenomes</taxon>
    </lineage>
</organism>
<dbReference type="PROSITE" id="PS50005">
    <property type="entry name" value="TPR"/>
    <property type="match status" value="1"/>
</dbReference>
<keyword evidence="1" id="KW-0378">Hydrolase</keyword>
<feature type="domain" description="Peptidase A2" evidence="2">
    <location>
        <begin position="54"/>
        <end position="153"/>
    </location>
</feature>
<accession>T1AA35</accession>
<reference evidence="3" key="1">
    <citation type="submission" date="2013-08" db="EMBL/GenBank/DDBJ databases">
        <authorList>
            <person name="Mendez C."/>
            <person name="Richter M."/>
            <person name="Ferrer M."/>
            <person name="Sanchez J."/>
        </authorList>
    </citation>
    <scope>NUCLEOTIDE SEQUENCE</scope>
</reference>
<dbReference type="InterPro" id="IPR011990">
    <property type="entry name" value="TPR-like_helical_dom_sf"/>
</dbReference>
<dbReference type="SUPFAM" id="SSF50630">
    <property type="entry name" value="Acid proteases"/>
    <property type="match status" value="2"/>
</dbReference>
<dbReference type="Gene3D" id="1.25.40.10">
    <property type="entry name" value="Tetratricopeptide repeat domain"/>
    <property type="match status" value="1"/>
</dbReference>
<comment type="caution">
    <text evidence="3">The sequence shown here is derived from an EMBL/GenBank/DDBJ whole genome shotgun (WGS) entry which is preliminary data.</text>
</comment>
<evidence type="ECO:0000256" key="1">
    <source>
        <dbReference type="ARBA" id="ARBA00022801"/>
    </source>
</evidence>
<dbReference type="CDD" id="cd05483">
    <property type="entry name" value="retropepsin_like_bacteria"/>
    <property type="match status" value="1"/>
</dbReference>
<dbReference type="GO" id="GO:0006508">
    <property type="term" value="P:proteolysis"/>
    <property type="evidence" value="ECO:0007669"/>
    <property type="project" value="InterPro"/>
</dbReference>
<dbReference type="AlphaFoldDB" id="T1AA35"/>
<dbReference type="PROSITE" id="PS00141">
    <property type="entry name" value="ASP_PROTEASE"/>
    <property type="match status" value="1"/>
</dbReference>
<protein>
    <submittedName>
        <fullName evidence="3">Secreted protein</fullName>
    </submittedName>
</protein>
<name>T1AA35_9ZZZZ</name>
<dbReference type="PROSITE" id="PS50175">
    <property type="entry name" value="ASP_PROT_RETROV"/>
    <property type="match status" value="1"/>
</dbReference>
<dbReference type="SUPFAM" id="SSF48452">
    <property type="entry name" value="TPR-like"/>
    <property type="match status" value="1"/>
</dbReference>
<sequence>MRIGRILCFCLLAALPLPRASAAGRCKLVETPPIIVTMRGLRPTLLTEINGVKARFIIDTGASTSVLSAAAAAQYKLPLRNWLAPRSLWGMAMRMEYGSPRAFIQGFGGGEAGAKIATVRHFTYIGIALSNIPFVVGGNTVGSGVVGLLGDNVLRLTDTEYDFKDGFMRLVRPMDCGEQPLAYWAKPGQAVALDTLRRSSARRPQIIGRGSVDGHRITIMFDSGAPVSVLSLAAARRAGITPHSPGVVPAGRSWGIAGDRRVRMWRAPIAAVRIGTETIEHTHLLIADLDHLLPPMGEGSIDMLAGEDFFLSHHILVAYNQRKLYFTYNGGPVFDLGLPSTEWRHASGARSGPGTNAAELLRRGLAEAAQSEIHHALRDLERACRLEPRDANCRYALGTVYVRDKQPALALKNFAAALRIRPSDVEAHLARAALQLARKDWPDPAAKAAARAAADRDLDAVARLSAPEAQV</sequence>
<feature type="non-terminal residue" evidence="3">
    <location>
        <position position="471"/>
    </location>
</feature>
<dbReference type="InterPro" id="IPR021109">
    <property type="entry name" value="Peptidase_aspartic_dom_sf"/>
</dbReference>
<evidence type="ECO:0000313" key="3">
    <source>
        <dbReference type="EMBL" id="EQD38685.1"/>
    </source>
</evidence>
<dbReference type="Gene3D" id="2.40.70.10">
    <property type="entry name" value="Acid Proteases"/>
    <property type="match status" value="2"/>
</dbReference>
<dbReference type="InterPro" id="IPR019734">
    <property type="entry name" value="TPR_rpt"/>
</dbReference>
<dbReference type="Pfam" id="PF13975">
    <property type="entry name" value="gag-asp_proteas"/>
    <property type="match status" value="1"/>
</dbReference>
<gene>
    <name evidence="3" type="ORF">B2A_11369</name>
</gene>
<dbReference type="GO" id="GO:0004190">
    <property type="term" value="F:aspartic-type endopeptidase activity"/>
    <property type="evidence" value="ECO:0007669"/>
    <property type="project" value="InterPro"/>
</dbReference>
<dbReference type="EMBL" id="AUZZ01008203">
    <property type="protein sequence ID" value="EQD38685.1"/>
    <property type="molecule type" value="Genomic_DNA"/>
</dbReference>
<reference evidence="3" key="2">
    <citation type="journal article" date="2014" name="ISME J.">
        <title>Microbial stratification in low pH oxic and suboxic macroscopic growths along an acid mine drainage.</title>
        <authorList>
            <person name="Mendez-Garcia C."/>
            <person name="Mesa V."/>
            <person name="Sprenger R.R."/>
            <person name="Richter M."/>
            <person name="Diez M.S."/>
            <person name="Solano J."/>
            <person name="Bargiela R."/>
            <person name="Golyshina O.V."/>
            <person name="Manteca A."/>
            <person name="Ramos J.L."/>
            <person name="Gallego J.R."/>
            <person name="Llorente I."/>
            <person name="Martins Dos Santos V.A."/>
            <person name="Jensen O.N."/>
            <person name="Pelaez A.I."/>
            <person name="Sanchez J."/>
            <person name="Ferrer M."/>
        </authorList>
    </citation>
    <scope>NUCLEOTIDE SEQUENCE</scope>
</reference>
<dbReference type="InterPro" id="IPR001969">
    <property type="entry name" value="Aspartic_peptidase_AS"/>
</dbReference>
<proteinExistence type="predicted"/>
<evidence type="ECO:0000259" key="2">
    <source>
        <dbReference type="PROSITE" id="PS50175"/>
    </source>
</evidence>